<accession>A0AAV7KFE9</accession>
<evidence type="ECO:0000256" key="1">
    <source>
        <dbReference type="SAM" id="Phobius"/>
    </source>
</evidence>
<sequence length="213" mass="23248">MIYLNSIIFVCLCLCVATVSTQSSCTVAQNCTRAVLNPLSSDQYVQCVLGECACEGENNCFTFNSTATYSRDSCVLDTRCYTYTSLGVCESTARDSMTALLLQIFAGGVGAANFYIGRTDLAGGQLFLFLALFTFSCCTFCVSCCIKPALSCGNKDTYLYGWLCAGVLFLVMLIILVLLLIILLINPIWWAADMIIFATNQRTDINGCRLNQP</sequence>
<evidence type="ECO:0000313" key="4">
    <source>
        <dbReference type="Proteomes" id="UP001165289"/>
    </source>
</evidence>
<gene>
    <name evidence="3" type="ORF">LOD99_14418</name>
</gene>
<reference evidence="3 4" key="1">
    <citation type="journal article" date="2023" name="BMC Biol.">
        <title>The compact genome of the sponge Oopsacas minuta (Hexactinellida) is lacking key metazoan core genes.</title>
        <authorList>
            <person name="Santini S."/>
            <person name="Schenkelaars Q."/>
            <person name="Jourda C."/>
            <person name="Duchesne M."/>
            <person name="Belahbib H."/>
            <person name="Rocher C."/>
            <person name="Selva M."/>
            <person name="Riesgo A."/>
            <person name="Vervoort M."/>
            <person name="Leys S.P."/>
            <person name="Kodjabachian L."/>
            <person name="Le Bivic A."/>
            <person name="Borchiellini C."/>
            <person name="Claverie J.M."/>
            <person name="Renard E."/>
        </authorList>
    </citation>
    <scope>NUCLEOTIDE SEQUENCE [LARGE SCALE GENOMIC DNA]</scope>
    <source>
        <strain evidence="3">SPO-2</strain>
    </source>
</reference>
<keyword evidence="2" id="KW-0732">Signal</keyword>
<keyword evidence="1" id="KW-0812">Transmembrane</keyword>
<evidence type="ECO:0000256" key="2">
    <source>
        <dbReference type="SAM" id="SignalP"/>
    </source>
</evidence>
<proteinExistence type="predicted"/>
<dbReference type="Proteomes" id="UP001165289">
    <property type="component" value="Unassembled WGS sequence"/>
</dbReference>
<comment type="caution">
    <text evidence="3">The sequence shown here is derived from an EMBL/GenBank/DDBJ whole genome shotgun (WGS) entry which is preliminary data.</text>
</comment>
<keyword evidence="4" id="KW-1185">Reference proteome</keyword>
<feature type="signal peptide" evidence="2">
    <location>
        <begin position="1"/>
        <end position="21"/>
    </location>
</feature>
<name>A0AAV7KFE9_9METZ</name>
<feature type="transmembrane region" description="Helical" evidence="1">
    <location>
        <begin position="158"/>
        <end position="185"/>
    </location>
</feature>
<dbReference type="AlphaFoldDB" id="A0AAV7KFE9"/>
<keyword evidence="1" id="KW-0472">Membrane</keyword>
<dbReference type="EMBL" id="JAKMXF010000044">
    <property type="protein sequence ID" value="KAI6660077.1"/>
    <property type="molecule type" value="Genomic_DNA"/>
</dbReference>
<feature type="transmembrane region" description="Helical" evidence="1">
    <location>
        <begin position="126"/>
        <end position="146"/>
    </location>
</feature>
<keyword evidence="1" id="KW-1133">Transmembrane helix</keyword>
<organism evidence="3 4">
    <name type="scientific">Oopsacas minuta</name>
    <dbReference type="NCBI Taxonomy" id="111878"/>
    <lineage>
        <taxon>Eukaryota</taxon>
        <taxon>Metazoa</taxon>
        <taxon>Porifera</taxon>
        <taxon>Hexactinellida</taxon>
        <taxon>Hexasterophora</taxon>
        <taxon>Lyssacinosida</taxon>
        <taxon>Leucopsacidae</taxon>
        <taxon>Oopsacas</taxon>
    </lineage>
</organism>
<evidence type="ECO:0000313" key="3">
    <source>
        <dbReference type="EMBL" id="KAI6660077.1"/>
    </source>
</evidence>
<feature type="chain" id="PRO_5043922220" evidence="2">
    <location>
        <begin position="22"/>
        <end position="213"/>
    </location>
</feature>
<protein>
    <submittedName>
        <fullName evidence="3">Uncharacterized protein</fullName>
    </submittedName>
</protein>